<dbReference type="RefSeq" id="WP_192790937.1">
    <property type="nucleotide sequence ID" value="NZ_JADBEK010000001.1"/>
</dbReference>
<evidence type="ECO:0000313" key="2">
    <source>
        <dbReference type="EMBL" id="MBE1591192.1"/>
    </source>
</evidence>
<keyword evidence="3" id="KW-1185">Reference proteome</keyword>
<feature type="transmembrane region" description="Helical" evidence="1">
    <location>
        <begin position="281"/>
        <end position="301"/>
    </location>
</feature>
<feature type="transmembrane region" description="Helical" evidence="1">
    <location>
        <begin position="194"/>
        <end position="213"/>
    </location>
</feature>
<feature type="transmembrane region" description="Helical" evidence="1">
    <location>
        <begin position="255"/>
        <end position="274"/>
    </location>
</feature>
<keyword evidence="1" id="KW-0812">Transmembrane</keyword>
<keyword evidence="1" id="KW-1133">Transmembrane helix</keyword>
<reference evidence="2 3" key="1">
    <citation type="submission" date="2020-10" db="EMBL/GenBank/DDBJ databases">
        <title>Sequencing the genomes of 1000 actinobacteria strains.</title>
        <authorList>
            <person name="Klenk H.-P."/>
        </authorList>
    </citation>
    <scope>NUCLEOTIDE SEQUENCE [LARGE SCALE GENOMIC DNA]</scope>
    <source>
        <strain evidence="2 3">DSM 43173</strain>
    </source>
</reference>
<feature type="transmembrane region" description="Helical" evidence="1">
    <location>
        <begin position="154"/>
        <end position="174"/>
    </location>
</feature>
<evidence type="ECO:0000256" key="1">
    <source>
        <dbReference type="SAM" id="Phobius"/>
    </source>
</evidence>
<feature type="transmembrane region" description="Helical" evidence="1">
    <location>
        <begin position="130"/>
        <end position="147"/>
    </location>
</feature>
<comment type="caution">
    <text evidence="2">The sequence shown here is derived from an EMBL/GenBank/DDBJ whole genome shotgun (WGS) entry which is preliminary data.</text>
</comment>
<feature type="transmembrane region" description="Helical" evidence="1">
    <location>
        <begin position="225"/>
        <end position="243"/>
    </location>
</feature>
<organism evidence="2 3">
    <name type="scientific">Nonomuraea angiospora</name>
    <dbReference type="NCBI Taxonomy" id="46172"/>
    <lineage>
        <taxon>Bacteria</taxon>
        <taxon>Bacillati</taxon>
        <taxon>Actinomycetota</taxon>
        <taxon>Actinomycetes</taxon>
        <taxon>Streptosporangiales</taxon>
        <taxon>Streptosporangiaceae</taxon>
        <taxon>Nonomuraea</taxon>
    </lineage>
</organism>
<dbReference type="Proteomes" id="UP000633509">
    <property type="component" value="Unassembled WGS sequence"/>
</dbReference>
<feature type="transmembrane region" description="Helical" evidence="1">
    <location>
        <begin position="83"/>
        <end position="104"/>
    </location>
</feature>
<gene>
    <name evidence="2" type="ORF">H4W80_009450</name>
</gene>
<sequence length="338" mass="35343">MSPLEAHGRSPLEARYRRLLACYPRDHQERHEEEMIGVLLAGARPGQTRPHPADAADLLWGALRVHARRAFGAGSAPSWRDGVALAVALWPLLMLTAALAKALVNGVPTLETAWNYGVVVLTGPATTRHLVQPIAIAAVLALAVLSGRKWVAALGAVMLVVGMADPWSGMIPGLDIRSVPSGRVLLVELATPNVGPVLVAHVAAAVIAFIPAAHRALRAIPRRTLLLWAPLALVGLTASKALVRWVDVTAHHDVVVWKPVPWLVVVSLAAGVACRSALGRRAALVLFLPAAALGDLGDLLWIPTSTALAQLGCAALAFAAGAALSRRRGGLAALAPTP</sequence>
<accession>A0ABR9MFB0</accession>
<feature type="transmembrane region" description="Helical" evidence="1">
    <location>
        <begin position="307"/>
        <end position="324"/>
    </location>
</feature>
<protein>
    <submittedName>
        <fullName evidence="2">Uncharacterized protein</fullName>
    </submittedName>
</protein>
<proteinExistence type="predicted"/>
<name>A0ABR9MFB0_9ACTN</name>
<dbReference type="EMBL" id="JADBEK010000001">
    <property type="protein sequence ID" value="MBE1591192.1"/>
    <property type="molecule type" value="Genomic_DNA"/>
</dbReference>
<keyword evidence="1" id="KW-0472">Membrane</keyword>
<evidence type="ECO:0000313" key="3">
    <source>
        <dbReference type="Proteomes" id="UP000633509"/>
    </source>
</evidence>